<name>A0ABV9TAM5_9GAMM</name>
<organism evidence="11 12">
    <name type="scientific">Pseudofrancisella aestuarii</name>
    <dbReference type="NCBI Taxonomy" id="2670347"/>
    <lineage>
        <taxon>Bacteria</taxon>
        <taxon>Pseudomonadati</taxon>
        <taxon>Pseudomonadota</taxon>
        <taxon>Gammaproteobacteria</taxon>
        <taxon>Thiotrichales</taxon>
        <taxon>Francisellaceae</taxon>
        <taxon>Pseudofrancisella</taxon>
    </lineage>
</organism>
<evidence type="ECO:0000259" key="10">
    <source>
        <dbReference type="Pfam" id="PF02602"/>
    </source>
</evidence>
<evidence type="ECO:0000256" key="1">
    <source>
        <dbReference type="ARBA" id="ARBA00004772"/>
    </source>
</evidence>
<dbReference type="SUPFAM" id="SSF69618">
    <property type="entry name" value="HemD-like"/>
    <property type="match status" value="1"/>
</dbReference>
<evidence type="ECO:0000256" key="5">
    <source>
        <dbReference type="ARBA" id="ARBA00023244"/>
    </source>
</evidence>
<dbReference type="Gene3D" id="3.40.50.10090">
    <property type="match status" value="2"/>
</dbReference>
<dbReference type="EMBL" id="JBHSJH010000001">
    <property type="protein sequence ID" value="MFC4892092.1"/>
    <property type="molecule type" value="Genomic_DNA"/>
</dbReference>
<dbReference type="Pfam" id="PF02602">
    <property type="entry name" value="HEM4"/>
    <property type="match status" value="1"/>
</dbReference>
<comment type="similarity">
    <text evidence="2 9">Belongs to the uroporphyrinogen-III synthase family.</text>
</comment>
<evidence type="ECO:0000256" key="4">
    <source>
        <dbReference type="ARBA" id="ARBA00023239"/>
    </source>
</evidence>
<comment type="pathway">
    <text evidence="1 9">Porphyrin-containing compound metabolism; protoporphyrin-IX biosynthesis; coproporphyrinogen-III from 5-aminolevulinate: step 3/4.</text>
</comment>
<accession>A0ABV9TAM5</accession>
<evidence type="ECO:0000256" key="6">
    <source>
        <dbReference type="ARBA" id="ARBA00037589"/>
    </source>
</evidence>
<evidence type="ECO:0000256" key="2">
    <source>
        <dbReference type="ARBA" id="ARBA00008133"/>
    </source>
</evidence>
<evidence type="ECO:0000256" key="3">
    <source>
        <dbReference type="ARBA" id="ARBA00013109"/>
    </source>
</evidence>
<keyword evidence="12" id="KW-1185">Reference proteome</keyword>
<dbReference type="EC" id="4.2.1.75" evidence="3 9"/>
<dbReference type="Proteomes" id="UP001595926">
    <property type="component" value="Unassembled WGS sequence"/>
</dbReference>
<gene>
    <name evidence="11" type="ORF">ACFPDQ_03405</name>
</gene>
<dbReference type="PANTHER" id="PTHR38042">
    <property type="entry name" value="UROPORPHYRINOGEN-III SYNTHASE, CHLOROPLASTIC"/>
    <property type="match status" value="1"/>
</dbReference>
<dbReference type="InterPro" id="IPR003754">
    <property type="entry name" value="4pyrrol_synth_uPrphyn_synth"/>
</dbReference>
<comment type="catalytic activity">
    <reaction evidence="8 9">
        <text>hydroxymethylbilane = uroporphyrinogen III + H2O</text>
        <dbReference type="Rhea" id="RHEA:18965"/>
        <dbReference type="ChEBI" id="CHEBI:15377"/>
        <dbReference type="ChEBI" id="CHEBI:57308"/>
        <dbReference type="ChEBI" id="CHEBI:57845"/>
        <dbReference type="EC" id="4.2.1.75"/>
    </reaction>
</comment>
<evidence type="ECO:0000256" key="7">
    <source>
        <dbReference type="ARBA" id="ARBA00040167"/>
    </source>
</evidence>
<keyword evidence="5 9" id="KW-0627">Porphyrin biosynthesis</keyword>
<proteinExistence type="inferred from homology"/>
<comment type="function">
    <text evidence="6 9">Catalyzes cyclization of the linear tetrapyrrole, hydroxymethylbilane, to the macrocyclic uroporphyrinogen III.</text>
</comment>
<keyword evidence="4 9" id="KW-0456">Lyase</keyword>
<evidence type="ECO:0000256" key="8">
    <source>
        <dbReference type="ARBA" id="ARBA00048617"/>
    </source>
</evidence>
<dbReference type="GO" id="GO:0004852">
    <property type="term" value="F:uroporphyrinogen-III synthase activity"/>
    <property type="evidence" value="ECO:0007669"/>
    <property type="project" value="UniProtKB-EC"/>
</dbReference>
<dbReference type="CDD" id="cd06578">
    <property type="entry name" value="HemD"/>
    <property type="match status" value="1"/>
</dbReference>
<dbReference type="InterPro" id="IPR036108">
    <property type="entry name" value="4pyrrol_syn_uPrphyn_synt_sf"/>
</dbReference>
<comment type="caution">
    <text evidence="11">The sequence shown here is derived from an EMBL/GenBank/DDBJ whole genome shotgun (WGS) entry which is preliminary data.</text>
</comment>
<dbReference type="InterPro" id="IPR039793">
    <property type="entry name" value="UROS/Hem4"/>
</dbReference>
<reference evidence="12" key="1">
    <citation type="journal article" date="2019" name="Int. J. Syst. Evol. Microbiol.">
        <title>The Global Catalogue of Microorganisms (GCM) 10K type strain sequencing project: providing services to taxonomists for standard genome sequencing and annotation.</title>
        <authorList>
            <consortium name="The Broad Institute Genomics Platform"/>
            <consortium name="The Broad Institute Genome Sequencing Center for Infectious Disease"/>
            <person name="Wu L."/>
            <person name="Ma J."/>
        </authorList>
    </citation>
    <scope>NUCLEOTIDE SEQUENCE [LARGE SCALE GENOMIC DNA]</scope>
    <source>
        <strain evidence="12">CGMCC 1.13718</strain>
    </source>
</reference>
<evidence type="ECO:0000256" key="9">
    <source>
        <dbReference type="RuleBase" id="RU366031"/>
    </source>
</evidence>
<sequence>MVKVADILICRPEKDAKVLRNILIEHNISSVILPTVSIDYLDFSFDKGDFTDIIFTSKYAVQGFFKIYDEDVLNNIKIWAIGESTAKILLGKNLLVNYPEKYNSEALYDLLSINGFDGKKIALVSGEGGNDFLEKALSKDVECKKIKTYKRDFENPEQLLEKYNHYFHDRPPKIIVTTSLDVFNALNTIFPINSKPINSIVTITSTKMLECVTAEGFKKTLFLEKVDNQSICDVIKKFFERN</sequence>
<dbReference type="RefSeq" id="WP_119330200.1">
    <property type="nucleotide sequence ID" value="NZ_JBHSJH010000001.1"/>
</dbReference>
<dbReference type="PANTHER" id="PTHR38042:SF1">
    <property type="entry name" value="UROPORPHYRINOGEN-III SYNTHASE, CHLOROPLASTIC"/>
    <property type="match status" value="1"/>
</dbReference>
<evidence type="ECO:0000313" key="12">
    <source>
        <dbReference type="Proteomes" id="UP001595926"/>
    </source>
</evidence>
<feature type="domain" description="Tetrapyrrole biosynthesis uroporphyrinogen III synthase" evidence="10">
    <location>
        <begin position="23"/>
        <end position="194"/>
    </location>
</feature>
<protein>
    <recommendedName>
        <fullName evidence="7 9">Uroporphyrinogen-III synthase</fullName>
        <ecNumber evidence="3 9">4.2.1.75</ecNumber>
    </recommendedName>
</protein>
<evidence type="ECO:0000313" key="11">
    <source>
        <dbReference type="EMBL" id="MFC4892092.1"/>
    </source>
</evidence>